<proteinExistence type="predicted"/>
<evidence type="ECO:0000313" key="2">
    <source>
        <dbReference type="Proteomes" id="UP000026961"/>
    </source>
</evidence>
<name>A0A0E0B9W4_9ORYZ</name>
<protein>
    <submittedName>
        <fullName evidence="1">Uncharacterized protein</fullName>
    </submittedName>
</protein>
<sequence length="62" mass="6618">MAAFCLDLLWESFSWDLGDVGGAMAWSAKARVDRNGEVADGGALDTEDADELDTRCSIHAKG</sequence>
<keyword evidence="2" id="KW-1185">Reference proteome</keyword>
<dbReference type="Proteomes" id="UP000026961">
    <property type="component" value="Chromosome 10"/>
</dbReference>
<dbReference type="EnsemblPlants" id="OGLUM10G08140.1">
    <property type="protein sequence ID" value="OGLUM10G08140.1"/>
    <property type="gene ID" value="OGLUM10G08140"/>
</dbReference>
<dbReference type="HOGENOM" id="CLU_2907744_0_0_1"/>
<accession>A0A0E0B9W4</accession>
<evidence type="ECO:0000313" key="1">
    <source>
        <dbReference type="EnsemblPlants" id="OGLUM10G08140.1"/>
    </source>
</evidence>
<reference evidence="1" key="2">
    <citation type="submission" date="2018-05" db="EMBL/GenBank/DDBJ databases">
        <title>OgluRS3 (Oryza glumaepatula Reference Sequence Version 3).</title>
        <authorList>
            <person name="Zhang J."/>
            <person name="Kudrna D."/>
            <person name="Lee S."/>
            <person name="Talag J."/>
            <person name="Welchert J."/>
            <person name="Wing R.A."/>
        </authorList>
    </citation>
    <scope>NUCLEOTIDE SEQUENCE [LARGE SCALE GENOMIC DNA]</scope>
</reference>
<dbReference type="Gramene" id="OGLUM10G08140.1">
    <property type="protein sequence ID" value="OGLUM10G08140.1"/>
    <property type="gene ID" value="OGLUM10G08140"/>
</dbReference>
<dbReference type="AlphaFoldDB" id="A0A0E0B9W4"/>
<organism evidence="1">
    <name type="scientific">Oryza glumipatula</name>
    <dbReference type="NCBI Taxonomy" id="40148"/>
    <lineage>
        <taxon>Eukaryota</taxon>
        <taxon>Viridiplantae</taxon>
        <taxon>Streptophyta</taxon>
        <taxon>Embryophyta</taxon>
        <taxon>Tracheophyta</taxon>
        <taxon>Spermatophyta</taxon>
        <taxon>Magnoliopsida</taxon>
        <taxon>Liliopsida</taxon>
        <taxon>Poales</taxon>
        <taxon>Poaceae</taxon>
        <taxon>BOP clade</taxon>
        <taxon>Oryzoideae</taxon>
        <taxon>Oryzeae</taxon>
        <taxon>Oryzinae</taxon>
        <taxon>Oryza</taxon>
    </lineage>
</organism>
<reference evidence="1" key="1">
    <citation type="submission" date="2015-04" db="UniProtKB">
        <authorList>
            <consortium name="EnsemblPlants"/>
        </authorList>
    </citation>
    <scope>IDENTIFICATION</scope>
</reference>